<dbReference type="GO" id="GO:0019442">
    <property type="term" value="P:L-tryptophan catabolic process to acetyl-CoA"/>
    <property type="evidence" value="ECO:0007669"/>
    <property type="project" value="TreeGrafter"/>
</dbReference>
<dbReference type="Gene3D" id="1.20.58.480">
    <property type="match status" value="1"/>
</dbReference>
<accession>R7ZY82</accession>
<dbReference type="GO" id="GO:0004833">
    <property type="term" value="F:L-tryptophan 2,3-dioxygenase activity"/>
    <property type="evidence" value="ECO:0007669"/>
    <property type="project" value="UniProtKB-EC"/>
</dbReference>
<dbReference type="GO" id="GO:0046872">
    <property type="term" value="F:metal ion binding"/>
    <property type="evidence" value="ECO:0007669"/>
    <property type="project" value="InterPro"/>
</dbReference>
<dbReference type="PANTHER" id="PTHR10138:SF0">
    <property type="entry name" value="TRYPTOPHAN 2,3-DIOXYGENASE"/>
    <property type="match status" value="1"/>
</dbReference>
<name>R7ZY82_9BACT</name>
<evidence type="ECO:0000313" key="2">
    <source>
        <dbReference type="Proteomes" id="UP000013909"/>
    </source>
</evidence>
<dbReference type="SUPFAM" id="SSF140959">
    <property type="entry name" value="Indolic compounds 2,3-dioxygenase-like"/>
    <property type="match status" value="1"/>
</dbReference>
<dbReference type="PATRIC" id="fig|1288963.3.peg.591"/>
<evidence type="ECO:0000313" key="1">
    <source>
        <dbReference type="EMBL" id="EON78998.1"/>
    </source>
</evidence>
<dbReference type="RefSeq" id="WP_010852740.1">
    <property type="nucleotide sequence ID" value="NZ_AQHR01000021.1"/>
</dbReference>
<reference evidence="1 2" key="1">
    <citation type="submission" date="2013-02" db="EMBL/GenBank/DDBJ databases">
        <title>A novel strain isolated from Lonar lake, Maharashtra, India.</title>
        <authorList>
            <person name="Singh A."/>
        </authorList>
    </citation>
    <scope>NUCLEOTIDE SEQUENCE [LARGE SCALE GENOMIC DNA]</scope>
    <source>
        <strain evidence="1 2">AK24</strain>
    </source>
</reference>
<dbReference type="InterPro" id="IPR037217">
    <property type="entry name" value="Trp/Indoleamine_2_3_dOase-like"/>
</dbReference>
<dbReference type="GO" id="GO:0019441">
    <property type="term" value="P:L-tryptophan catabolic process to kynurenine"/>
    <property type="evidence" value="ECO:0007669"/>
    <property type="project" value="InterPro"/>
</dbReference>
<dbReference type="EMBL" id="AQHR01000021">
    <property type="protein sequence ID" value="EON78998.1"/>
    <property type="molecule type" value="Genomic_DNA"/>
</dbReference>
<dbReference type="AlphaFoldDB" id="R7ZY82"/>
<sequence length="320" mass="38371">MNQRIPNSEIIEKIKQLEAKFRASGQDLSSYLEGLLHADYLNYWDYINLDTLLTLQQPRTSFKDEKIFIIYHQITELYFNLIIWEIEQISGHRDLSLTFFKERLKRINMYFDLLISSFDVMAKGMERDQFMKFRMSLLPSSGFQSAQYRMIEIMCTDIQNLIHLREREDYRDINITSIDSLFEILYWQFGAMELSTGEKTLTLQTFEKKYGDQLKELISDFRKKNLWRIYLYFSEKDDELADLMRDLDVKANVHWPLAHYKSAVRYLQRDPMDVAATGGTNWQKYLPPRFQKVIFYPELWTEMEMAEWGKSWVVKEVFGS</sequence>
<keyword evidence="1" id="KW-0560">Oxidoreductase</keyword>
<dbReference type="Proteomes" id="UP000013909">
    <property type="component" value="Unassembled WGS sequence"/>
</dbReference>
<organism evidence="1 2">
    <name type="scientific">Lunatimonas lonarensis</name>
    <dbReference type="NCBI Taxonomy" id="1232681"/>
    <lineage>
        <taxon>Bacteria</taxon>
        <taxon>Pseudomonadati</taxon>
        <taxon>Bacteroidota</taxon>
        <taxon>Cytophagia</taxon>
        <taxon>Cytophagales</taxon>
        <taxon>Cyclobacteriaceae</taxon>
    </lineage>
</organism>
<protein>
    <submittedName>
        <fullName evidence="1">Tryptophan 2,3-dioxygenase</fullName>
        <ecNumber evidence="1">1.13.11.11</ecNumber>
    </submittedName>
</protein>
<keyword evidence="1" id="KW-0223">Dioxygenase</keyword>
<dbReference type="STRING" id="1232681.ADIS_0591"/>
<dbReference type="GO" id="GO:0020037">
    <property type="term" value="F:heme binding"/>
    <property type="evidence" value="ECO:0007669"/>
    <property type="project" value="InterPro"/>
</dbReference>
<dbReference type="PANTHER" id="PTHR10138">
    <property type="entry name" value="TRYPTOPHAN 2,3-DIOXYGENASE"/>
    <property type="match status" value="1"/>
</dbReference>
<comment type="caution">
    <text evidence="1">The sequence shown here is derived from an EMBL/GenBank/DDBJ whole genome shotgun (WGS) entry which is preliminary data.</text>
</comment>
<proteinExistence type="predicted"/>
<gene>
    <name evidence="1" type="ORF">ADIS_0591</name>
</gene>
<keyword evidence="2" id="KW-1185">Reference proteome</keyword>
<dbReference type="Pfam" id="PF03301">
    <property type="entry name" value="Trp_dioxygenase"/>
    <property type="match status" value="1"/>
</dbReference>
<dbReference type="OrthoDB" id="9776847at2"/>
<dbReference type="InterPro" id="IPR004981">
    <property type="entry name" value="Trp_2_3_dOase"/>
</dbReference>
<dbReference type="EC" id="1.13.11.11" evidence="1"/>